<evidence type="ECO:0000256" key="3">
    <source>
        <dbReference type="ARBA" id="ARBA00022723"/>
    </source>
</evidence>
<proteinExistence type="inferred from homology"/>
<evidence type="ECO:0000256" key="1">
    <source>
        <dbReference type="ARBA" id="ARBA00006336"/>
    </source>
</evidence>
<evidence type="ECO:0000259" key="8">
    <source>
        <dbReference type="Pfam" id="PF00857"/>
    </source>
</evidence>
<gene>
    <name evidence="9" type="primary">pncA</name>
    <name evidence="9" type="ORF">ACFO3Q_02010</name>
</gene>
<dbReference type="GO" id="GO:0008936">
    <property type="term" value="F:nicotinamidase activity"/>
    <property type="evidence" value="ECO:0007669"/>
    <property type="project" value="UniProtKB-EC"/>
</dbReference>
<dbReference type="InterPro" id="IPR036380">
    <property type="entry name" value="Isochorismatase-like_sf"/>
</dbReference>
<dbReference type="SUPFAM" id="SSF52499">
    <property type="entry name" value="Isochorismatase-like hydrolases"/>
    <property type="match status" value="1"/>
</dbReference>
<feature type="domain" description="Isochorismatase-like" evidence="8">
    <location>
        <begin position="3"/>
        <end position="185"/>
    </location>
</feature>
<keyword evidence="10" id="KW-1185">Reference proteome</keyword>
<organism evidence="9 10">
    <name type="scientific">Coralloluteibacterium thermophilum</name>
    <dbReference type="NCBI Taxonomy" id="2707049"/>
    <lineage>
        <taxon>Bacteria</taxon>
        <taxon>Pseudomonadati</taxon>
        <taxon>Pseudomonadota</taxon>
        <taxon>Gammaproteobacteria</taxon>
        <taxon>Lysobacterales</taxon>
        <taxon>Lysobacteraceae</taxon>
        <taxon>Coralloluteibacterium</taxon>
    </lineage>
</organism>
<comment type="similarity">
    <text evidence="1">Belongs to the isochorismatase family.</text>
</comment>
<keyword evidence="2" id="KW-0662">Pyridine nucleotide biosynthesis</keyword>
<dbReference type="CDD" id="cd01011">
    <property type="entry name" value="nicotinamidase"/>
    <property type="match status" value="1"/>
</dbReference>
<dbReference type="PANTHER" id="PTHR11080">
    <property type="entry name" value="PYRAZINAMIDASE/NICOTINAMIDASE"/>
    <property type="match status" value="1"/>
</dbReference>
<dbReference type="PANTHER" id="PTHR11080:SF2">
    <property type="entry name" value="LD05707P"/>
    <property type="match status" value="1"/>
</dbReference>
<comment type="pathway">
    <text evidence="5">Cofactor biosynthesis; nicotinate biosynthesis; nicotinate from nicotinamide: step 1/1.</text>
</comment>
<name>A0ABV9NIU8_9GAMM</name>
<keyword evidence="3" id="KW-0479">Metal-binding</keyword>
<reference evidence="10" key="1">
    <citation type="journal article" date="2019" name="Int. J. Syst. Evol. Microbiol.">
        <title>The Global Catalogue of Microorganisms (GCM) 10K type strain sequencing project: providing services to taxonomists for standard genome sequencing and annotation.</title>
        <authorList>
            <consortium name="The Broad Institute Genomics Platform"/>
            <consortium name="The Broad Institute Genome Sequencing Center for Infectious Disease"/>
            <person name="Wu L."/>
            <person name="Ma J."/>
        </authorList>
    </citation>
    <scope>NUCLEOTIDE SEQUENCE [LARGE SCALE GENOMIC DNA]</scope>
    <source>
        <strain evidence="10">CGMCC 1.13574</strain>
    </source>
</reference>
<accession>A0ABV9NIU8</accession>
<dbReference type="InterPro" id="IPR000868">
    <property type="entry name" value="Isochorismatase-like_dom"/>
</dbReference>
<dbReference type="EC" id="3.5.1.19" evidence="6"/>
<evidence type="ECO:0000256" key="6">
    <source>
        <dbReference type="ARBA" id="ARBA00039017"/>
    </source>
</evidence>
<evidence type="ECO:0000313" key="9">
    <source>
        <dbReference type="EMBL" id="MFC4726953.1"/>
    </source>
</evidence>
<dbReference type="Proteomes" id="UP001595892">
    <property type="component" value="Unassembled WGS sequence"/>
</dbReference>
<protein>
    <recommendedName>
        <fullName evidence="6">nicotinamidase</fullName>
        <ecNumber evidence="6">3.5.1.19</ecNumber>
    </recommendedName>
    <alternativeName>
        <fullName evidence="7">Nicotinamide deamidase</fullName>
    </alternativeName>
</protein>
<sequence length="203" mass="21706">MHALILVDIQNDFLPGGRLPVAGGDAILPVVADLIPRYPLVVATQDWHPAGHMSFASSHAGRTPFETVELDGLPQTLWPDHCVQGTPGAEFAPGLDLRPVRAIFRKGMDPRVDSYSGFFDNGRRHRTGLAEWLRAMGADTVHVVGLAAEVCVAYTARDAAEQGFRTAIVEDATRALSAEAFAATAAELGERGVGLLRADAVRV</sequence>
<evidence type="ECO:0000256" key="7">
    <source>
        <dbReference type="ARBA" id="ARBA00043224"/>
    </source>
</evidence>
<dbReference type="Gene3D" id="3.40.50.850">
    <property type="entry name" value="Isochorismatase-like"/>
    <property type="match status" value="1"/>
</dbReference>
<dbReference type="EMBL" id="JBHSGG010000002">
    <property type="protein sequence ID" value="MFC4726953.1"/>
    <property type="molecule type" value="Genomic_DNA"/>
</dbReference>
<dbReference type="RefSeq" id="WP_377002922.1">
    <property type="nucleotide sequence ID" value="NZ_JBHSGG010000002.1"/>
</dbReference>
<dbReference type="InterPro" id="IPR052347">
    <property type="entry name" value="Isochorismatase_Nicotinamidase"/>
</dbReference>
<evidence type="ECO:0000256" key="4">
    <source>
        <dbReference type="ARBA" id="ARBA00022801"/>
    </source>
</evidence>
<dbReference type="Pfam" id="PF00857">
    <property type="entry name" value="Isochorismatase"/>
    <property type="match status" value="1"/>
</dbReference>
<evidence type="ECO:0000256" key="2">
    <source>
        <dbReference type="ARBA" id="ARBA00022642"/>
    </source>
</evidence>
<evidence type="ECO:0000313" key="10">
    <source>
        <dbReference type="Proteomes" id="UP001595892"/>
    </source>
</evidence>
<keyword evidence="4 9" id="KW-0378">Hydrolase</keyword>
<comment type="caution">
    <text evidence="9">The sequence shown here is derived from an EMBL/GenBank/DDBJ whole genome shotgun (WGS) entry which is preliminary data.</text>
</comment>
<dbReference type="NCBIfam" id="NF008623">
    <property type="entry name" value="PRK11609.1"/>
    <property type="match status" value="1"/>
</dbReference>
<evidence type="ECO:0000256" key="5">
    <source>
        <dbReference type="ARBA" id="ARBA00037900"/>
    </source>
</evidence>